<evidence type="ECO:0000256" key="1">
    <source>
        <dbReference type="SAM" id="Phobius"/>
    </source>
</evidence>
<reference evidence="2" key="1">
    <citation type="submission" date="2018-10" db="EMBL/GenBank/DDBJ databases">
        <title>Population genomic analysis revealed the cold adaptation of white poplar.</title>
        <authorList>
            <person name="Liu Y.-J."/>
        </authorList>
    </citation>
    <scope>NUCLEOTIDE SEQUENCE [LARGE SCALE GENOMIC DNA]</scope>
    <source>
        <strain evidence="2">PAL-ZL1</strain>
    </source>
</reference>
<proteinExistence type="predicted"/>
<gene>
    <name evidence="2" type="ORF">D5086_0000231680</name>
</gene>
<dbReference type="EMBL" id="RCHU01000857">
    <property type="protein sequence ID" value="TKR90607.1"/>
    <property type="molecule type" value="Genomic_DNA"/>
</dbReference>
<organism evidence="2">
    <name type="scientific">Populus alba</name>
    <name type="common">White poplar</name>
    <dbReference type="NCBI Taxonomy" id="43335"/>
    <lineage>
        <taxon>Eukaryota</taxon>
        <taxon>Viridiplantae</taxon>
        <taxon>Streptophyta</taxon>
        <taxon>Embryophyta</taxon>
        <taxon>Tracheophyta</taxon>
        <taxon>Spermatophyta</taxon>
        <taxon>Magnoliopsida</taxon>
        <taxon>eudicotyledons</taxon>
        <taxon>Gunneridae</taxon>
        <taxon>Pentapetalae</taxon>
        <taxon>rosids</taxon>
        <taxon>fabids</taxon>
        <taxon>Malpighiales</taxon>
        <taxon>Salicaceae</taxon>
        <taxon>Saliceae</taxon>
        <taxon>Populus</taxon>
    </lineage>
</organism>
<dbReference type="AlphaFoldDB" id="A0A4U5P301"/>
<keyword evidence="1" id="KW-0812">Transmembrane</keyword>
<feature type="transmembrane region" description="Helical" evidence="1">
    <location>
        <begin position="132"/>
        <end position="155"/>
    </location>
</feature>
<keyword evidence="1" id="KW-0472">Membrane</keyword>
<protein>
    <submittedName>
        <fullName evidence="2">Uncharacterized protein</fullName>
    </submittedName>
</protein>
<keyword evidence="1" id="KW-1133">Transmembrane helix</keyword>
<evidence type="ECO:0000313" key="2">
    <source>
        <dbReference type="EMBL" id="TKR90607.1"/>
    </source>
</evidence>
<sequence length="197" mass="22468">MSCENTVNSTLYVDTAPYSLNNGSVNCSNSTLVTRSNYVTLGGMDASDLMELCTIEKIFLLPKKNYTDKSFEEIRSDLAYGFELSWYNINCENCTLGCYIDSSDRRQCIDFGDIFWDTLLGKVIDAFLNISVLFALHNGLKVVCGTPCVIIFLIYKWRRRHLSVYDTVEQFLQGQNNLMPVRENDRIMVLSDLVVMI</sequence>
<comment type="caution">
    <text evidence="2">The sequence shown here is derived from an EMBL/GenBank/DDBJ whole genome shotgun (WGS) entry which is preliminary data.</text>
</comment>
<accession>A0A4U5P301</accession>
<name>A0A4U5P301_POPAL</name>